<organism evidence="2 3">
    <name type="scientific">Nocardioides lentus</name>
    <dbReference type="NCBI Taxonomy" id="338077"/>
    <lineage>
        <taxon>Bacteria</taxon>
        <taxon>Bacillati</taxon>
        <taxon>Actinomycetota</taxon>
        <taxon>Actinomycetes</taxon>
        <taxon>Propionibacteriales</taxon>
        <taxon>Nocardioidaceae</taxon>
        <taxon>Nocardioides</taxon>
    </lineage>
</organism>
<accession>A0ABN2PRL0</accession>
<proteinExistence type="predicted"/>
<dbReference type="Proteomes" id="UP001501612">
    <property type="component" value="Unassembled WGS sequence"/>
</dbReference>
<protein>
    <recommendedName>
        <fullName evidence="4">DUF485 domain-containing protein</fullName>
    </recommendedName>
</protein>
<dbReference type="RefSeq" id="WP_344009066.1">
    <property type="nucleotide sequence ID" value="NZ_BAAAMY010000014.1"/>
</dbReference>
<feature type="transmembrane region" description="Helical" evidence="1">
    <location>
        <begin position="57"/>
        <end position="78"/>
    </location>
</feature>
<name>A0ABN2PRL0_9ACTN</name>
<evidence type="ECO:0000313" key="2">
    <source>
        <dbReference type="EMBL" id="GAA1930148.1"/>
    </source>
</evidence>
<sequence length="95" mass="10133">MSDDTRTTGRTRKRKAGAFDVRTFIAALIGLYGVILLLTGLFGTSEADLAKADGLNVNLWTGLGMLVFAAAFQAWAVLRPVRVPVPDDQPASEAP</sequence>
<keyword evidence="1" id="KW-1133">Transmembrane helix</keyword>
<reference evidence="2 3" key="1">
    <citation type="journal article" date="2019" name="Int. J. Syst. Evol. Microbiol.">
        <title>The Global Catalogue of Microorganisms (GCM) 10K type strain sequencing project: providing services to taxonomists for standard genome sequencing and annotation.</title>
        <authorList>
            <consortium name="The Broad Institute Genomics Platform"/>
            <consortium name="The Broad Institute Genome Sequencing Center for Infectious Disease"/>
            <person name="Wu L."/>
            <person name="Ma J."/>
        </authorList>
    </citation>
    <scope>NUCLEOTIDE SEQUENCE [LARGE SCALE GENOMIC DNA]</scope>
    <source>
        <strain evidence="2 3">JCM 14046</strain>
    </source>
</reference>
<evidence type="ECO:0000313" key="3">
    <source>
        <dbReference type="Proteomes" id="UP001501612"/>
    </source>
</evidence>
<feature type="transmembrane region" description="Helical" evidence="1">
    <location>
        <begin position="21"/>
        <end position="45"/>
    </location>
</feature>
<keyword evidence="3" id="KW-1185">Reference proteome</keyword>
<dbReference type="EMBL" id="BAAAMY010000014">
    <property type="protein sequence ID" value="GAA1930148.1"/>
    <property type="molecule type" value="Genomic_DNA"/>
</dbReference>
<keyword evidence="1" id="KW-0812">Transmembrane</keyword>
<keyword evidence="1" id="KW-0472">Membrane</keyword>
<gene>
    <name evidence="2" type="ORF">GCM10009737_35120</name>
</gene>
<comment type="caution">
    <text evidence="2">The sequence shown here is derived from an EMBL/GenBank/DDBJ whole genome shotgun (WGS) entry which is preliminary data.</text>
</comment>
<evidence type="ECO:0008006" key="4">
    <source>
        <dbReference type="Google" id="ProtNLM"/>
    </source>
</evidence>
<evidence type="ECO:0000256" key="1">
    <source>
        <dbReference type="SAM" id="Phobius"/>
    </source>
</evidence>